<keyword evidence="4" id="KW-0906">Nuclear pore complex</keyword>
<evidence type="ECO:0000256" key="3">
    <source>
        <dbReference type="ARBA" id="ARBA00023242"/>
    </source>
</evidence>
<proteinExistence type="inferred from homology"/>
<dbReference type="PANTHER" id="PTHR11225:SF4">
    <property type="entry name" value="NUCLEAR PORE COMPLEX PROTEIN NUP93"/>
    <property type="match status" value="1"/>
</dbReference>
<evidence type="ECO:0000256" key="1">
    <source>
        <dbReference type="ARBA" id="ARBA00004259"/>
    </source>
</evidence>
<name>A0AAV5RAQ1_PICKL</name>
<keyword evidence="4" id="KW-0653">Protein transport</keyword>
<reference evidence="5 6" key="1">
    <citation type="journal article" date="2023" name="Elife">
        <title>Identification of key yeast species and microbe-microbe interactions impacting larval growth of Drosophila in the wild.</title>
        <authorList>
            <person name="Mure A."/>
            <person name="Sugiura Y."/>
            <person name="Maeda R."/>
            <person name="Honda K."/>
            <person name="Sakurai N."/>
            <person name="Takahashi Y."/>
            <person name="Watada M."/>
            <person name="Katoh T."/>
            <person name="Gotoh A."/>
            <person name="Gotoh Y."/>
            <person name="Taniguchi I."/>
            <person name="Nakamura K."/>
            <person name="Hayashi T."/>
            <person name="Katayama T."/>
            <person name="Uemura T."/>
            <person name="Hattori Y."/>
        </authorList>
    </citation>
    <scope>NUCLEOTIDE SEQUENCE [LARGE SCALE GENOMIC DNA]</scope>
    <source>
        <strain evidence="5 6">PK-24</strain>
    </source>
</reference>
<evidence type="ECO:0000313" key="6">
    <source>
        <dbReference type="Proteomes" id="UP001378960"/>
    </source>
</evidence>
<dbReference type="Proteomes" id="UP001378960">
    <property type="component" value="Unassembled WGS sequence"/>
</dbReference>
<comment type="subcellular location">
    <subcellularLocation>
        <location evidence="1">Nucleus envelope</location>
    </subcellularLocation>
    <subcellularLocation>
        <location evidence="4">Nucleus</location>
        <location evidence="4">Nuclear pore complex</location>
    </subcellularLocation>
</comment>
<keyword evidence="4" id="KW-0509">mRNA transport</keyword>
<protein>
    <recommendedName>
        <fullName evidence="4">Nuclear pore protein</fullName>
    </recommendedName>
</protein>
<organism evidence="5 6">
    <name type="scientific">Pichia kluyveri</name>
    <name type="common">Yeast</name>
    <dbReference type="NCBI Taxonomy" id="36015"/>
    <lineage>
        <taxon>Eukaryota</taxon>
        <taxon>Fungi</taxon>
        <taxon>Dikarya</taxon>
        <taxon>Ascomycota</taxon>
        <taxon>Saccharomycotina</taxon>
        <taxon>Pichiomycetes</taxon>
        <taxon>Pichiales</taxon>
        <taxon>Pichiaceae</taxon>
        <taxon>Pichia</taxon>
    </lineage>
</organism>
<dbReference type="Pfam" id="PF04097">
    <property type="entry name" value="Nic96"/>
    <property type="match status" value="1"/>
</dbReference>
<comment type="caution">
    <text evidence="5">The sequence shown here is derived from an EMBL/GenBank/DDBJ whole genome shotgun (WGS) entry which is preliminary data.</text>
</comment>
<comment type="similarity">
    <text evidence="2 4">Belongs to the nucleoporin interacting component (NIC) family.</text>
</comment>
<keyword evidence="6" id="KW-1185">Reference proteome</keyword>
<evidence type="ECO:0000313" key="5">
    <source>
        <dbReference type="EMBL" id="GMM48646.1"/>
    </source>
</evidence>
<dbReference type="GO" id="GO:0005643">
    <property type="term" value="C:nuclear pore"/>
    <property type="evidence" value="ECO:0007669"/>
    <property type="project" value="UniProtKB-SubCell"/>
</dbReference>
<keyword evidence="4" id="KW-0472">Membrane</keyword>
<keyword evidence="3 4" id="KW-0539">Nucleus</keyword>
<keyword evidence="4" id="KW-0813">Transport</keyword>
<gene>
    <name evidence="5" type="ORF">DAPK24_052440</name>
</gene>
<dbReference type="GO" id="GO:0006606">
    <property type="term" value="P:protein import into nucleus"/>
    <property type="evidence" value="ECO:0007669"/>
    <property type="project" value="TreeGrafter"/>
</dbReference>
<dbReference type="PANTHER" id="PTHR11225">
    <property type="entry name" value="NUCLEAR PORE COMPLEX PROTEIN NUP93 NUCLEOPORIN NUP93 DEAD EYE PROTEIN"/>
    <property type="match status" value="1"/>
</dbReference>
<evidence type="ECO:0000256" key="4">
    <source>
        <dbReference type="RuleBase" id="RU364035"/>
    </source>
</evidence>
<evidence type="ECO:0000256" key="2">
    <source>
        <dbReference type="ARBA" id="ARBA00010186"/>
    </source>
</evidence>
<dbReference type="AlphaFoldDB" id="A0AAV5RAQ1"/>
<dbReference type="GO" id="GO:0017056">
    <property type="term" value="F:structural constituent of nuclear pore"/>
    <property type="evidence" value="ECO:0007669"/>
    <property type="project" value="InterPro"/>
</dbReference>
<dbReference type="InterPro" id="IPR007231">
    <property type="entry name" value="Nucleoporin_int_Nup93/Nic96"/>
</dbReference>
<accession>A0AAV5RAQ1</accession>
<sequence length="1000" mass="115758">MSQAALTAIKKDGIADKAGRASLLNDLVQSSKNLPRRLDDIDILHLSLKELQQRAHNLRKYNKTDNDVNMYTKAHYLLIGKGFTVEEVEDDLEKLEKITKSNNIDYKNKLSNNSSLVSNNRNNTYSNIKNTNLGYYMYKQKDENILSTIENSLSATAKDFDKFVNNNINLDWNEKKKELCDQLSNVLKREPSNNSLTLQSPEKKTKKFTNKELIEKQLIWGAHKTKSLISNSFKFNDVQSTNQLDSIMNPNVSYGLRKKFEGNAEIIYDFNEARKDKQWYKIATSLSSFYKSNMNNNKNSQIQESFIILRSFCENLNDNIDDKLRPGRFTNATYSKLTDFESINLREQIVLKSKEYLETQFRDYIDELFNNNLNKSTTTTTTSILDQNKLLIPNIDKVMNYIDKTLKTKQKTWKIPNMTIVNGVPLWAILFYLLRAGCYNEAIILVSKYEDSFQKLEKSFPFYLKSYCESDNKKLSDELQGRLNNEFNQYMKNSSKDIDPFRYAVYKIIGRCDLARKTLPSIVLSIEDWLWLHLSLIKEEEGDDINVTVNESNIDESSNSLIERYRLVDLQKNVLEFGSDAFNVSSKNPMYLQTLLLVGLFEDAIKYSMTINEIDSIHLAIILNYYGLIRVSDETDSNVKSNNLMNIGEEGFKSINFSRMIGNYVKNFKFSDPRVACEYLFLICLSDGGEKNKQLKESQIELCRESIRELVLESREFVLLLGKLTKTGTRIPGIIEDRKSLIFLDDTKSYLYNIAEKAAERANEEGRLIDCILLYQLSEEYDTVLTIVEKLLGDFINSIDLINNRYSISEILNNIENEGESNIIKLSDNLLKIYNSSTDILSKTSIKNRINCQKLLDIFEIIKEFLIGVENNNLSNRCISIMEKVKELELIPIVSDSNDISKIRRYISEFNNYNESIMKNIPSLLIIEMTCIRRLIEYLTYYNNNIQDNNNINNNGDNINNVKIEELKQVSKNCVIFAGLIKYKMPREIYGLLINLEINV</sequence>
<keyword evidence="4" id="KW-0811">Translocation</keyword>
<dbReference type="EMBL" id="BTGB01000009">
    <property type="protein sequence ID" value="GMM48646.1"/>
    <property type="molecule type" value="Genomic_DNA"/>
</dbReference>
<dbReference type="GO" id="GO:0016973">
    <property type="term" value="P:poly(A)+ mRNA export from nucleus"/>
    <property type="evidence" value="ECO:0007669"/>
    <property type="project" value="TreeGrafter"/>
</dbReference>